<dbReference type="PANTHER" id="PTHR30543">
    <property type="entry name" value="CHROMATE REDUCTASE"/>
    <property type="match status" value="1"/>
</dbReference>
<dbReference type="Gene3D" id="3.40.50.360">
    <property type="match status" value="1"/>
</dbReference>
<reference evidence="3" key="1">
    <citation type="submission" date="2016-11" db="EMBL/GenBank/DDBJ databases">
        <authorList>
            <person name="Varghese N."/>
            <person name="Submissions S."/>
        </authorList>
    </citation>
    <scope>NUCLEOTIDE SEQUENCE [LARGE SCALE GENOMIC DNA]</scope>
    <source>
        <strain evidence="3">DSM 24579</strain>
    </source>
</reference>
<dbReference type="STRING" id="1073325.SAMN05444483_11222"/>
<dbReference type="InterPro" id="IPR029039">
    <property type="entry name" value="Flavoprotein-like_sf"/>
</dbReference>
<dbReference type="GO" id="GO:0016491">
    <property type="term" value="F:oxidoreductase activity"/>
    <property type="evidence" value="ECO:0007669"/>
    <property type="project" value="InterPro"/>
</dbReference>
<dbReference type="Proteomes" id="UP000183945">
    <property type="component" value="Unassembled WGS sequence"/>
</dbReference>
<evidence type="ECO:0000313" key="3">
    <source>
        <dbReference type="Proteomes" id="UP000183945"/>
    </source>
</evidence>
<evidence type="ECO:0000259" key="1">
    <source>
        <dbReference type="Pfam" id="PF03358"/>
    </source>
</evidence>
<dbReference type="OrthoDB" id="9812295at2"/>
<gene>
    <name evidence="2" type="ORF">SAMN05444483_11222</name>
</gene>
<name>A0A1M5JSS5_SALEC</name>
<dbReference type="Pfam" id="PF03358">
    <property type="entry name" value="FMN_red"/>
    <property type="match status" value="1"/>
</dbReference>
<accession>A0A1M5JSS5</accession>
<dbReference type="InterPro" id="IPR050712">
    <property type="entry name" value="NAD(P)H-dep_reductase"/>
</dbReference>
<keyword evidence="3" id="KW-1185">Reference proteome</keyword>
<dbReference type="EMBL" id="FQVT01000012">
    <property type="protein sequence ID" value="SHG43329.1"/>
    <property type="molecule type" value="Genomic_DNA"/>
</dbReference>
<protein>
    <submittedName>
        <fullName evidence="2">Arsenical resistance protein ArsH</fullName>
    </submittedName>
</protein>
<proteinExistence type="predicted"/>
<dbReference type="GO" id="GO:0010181">
    <property type="term" value="F:FMN binding"/>
    <property type="evidence" value="ECO:0007669"/>
    <property type="project" value="TreeGrafter"/>
</dbReference>
<dbReference type="AlphaFoldDB" id="A0A1M5JSS5"/>
<dbReference type="PANTHER" id="PTHR30543:SF21">
    <property type="entry name" value="NAD(P)H-DEPENDENT FMN REDUCTASE LOT6"/>
    <property type="match status" value="1"/>
</dbReference>
<organism evidence="2 3">
    <name type="scientific">Salegentibacter echinorum</name>
    <dbReference type="NCBI Taxonomy" id="1073325"/>
    <lineage>
        <taxon>Bacteria</taxon>
        <taxon>Pseudomonadati</taxon>
        <taxon>Bacteroidota</taxon>
        <taxon>Flavobacteriia</taxon>
        <taxon>Flavobacteriales</taxon>
        <taxon>Flavobacteriaceae</taxon>
        <taxon>Salegentibacter</taxon>
    </lineage>
</organism>
<dbReference type="InterPro" id="IPR005025">
    <property type="entry name" value="FMN_Rdtase-like_dom"/>
</dbReference>
<feature type="domain" description="NADPH-dependent FMN reductase-like" evidence="1">
    <location>
        <begin position="1"/>
        <end position="145"/>
    </location>
</feature>
<sequence>MKVIIFIGSVESGANSTASIISNYLLKRLKEKNIETTVFNLSQEAIPMLDFSFPETPQTVKNMTEQFLAADTHFWLAPLYHGSIPGAMKNCLDWLETTSRLPKPYLTDKKVATICWADGVQAMNGINAMENISKALRAWSLPYSVPVARKELMDTEKEGAISGFYTEKLDRLIETAVSRKIFVKEV</sequence>
<dbReference type="RefSeq" id="WP_072880808.1">
    <property type="nucleotide sequence ID" value="NZ_FQVT01000012.1"/>
</dbReference>
<dbReference type="SUPFAM" id="SSF52218">
    <property type="entry name" value="Flavoproteins"/>
    <property type="match status" value="1"/>
</dbReference>
<dbReference type="GO" id="GO:0005829">
    <property type="term" value="C:cytosol"/>
    <property type="evidence" value="ECO:0007669"/>
    <property type="project" value="TreeGrafter"/>
</dbReference>
<evidence type="ECO:0000313" key="2">
    <source>
        <dbReference type="EMBL" id="SHG43329.1"/>
    </source>
</evidence>